<feature type="region of interest" description="Disordered" evidence="1">
    <location>
        <begin position="96"/>
        <end position="135"/>
    </location>
</feature>
<evidence type="ECO:0000259" key="2">
    <source>
        <dbReference type="Pfam" id="PF12331"/>
    </source>
</evidence>
<dbReference type="Proteomes" id="UP000286134">
    <property type="component" value="Unassembled WGS sequence"/>
</dbReference>
<evidence type="ECO:0000256" key="1">
    <source>
        <dbReference type="SAM" id="MobiDB-lite"/>
    </source>
</evidence>
<dbReference type="AlphaFoldDB" id="A0A420HG56"/>
<proteinExistence type="predicted"/>
<gene>
    <name evidence="5" type="ORF">OnM2_081038</name>
</gene>
<accession>A0A420HG56</accession>
<dbReference type="Pfam" id="PF12331">
    <property type="entry name" value="Rad26-like_helical_rpts"/>
    <property type="match status" value="1"/>
</dbReference>
<sequence length="728" mass="83020">MVDFRDEEFSDDDLDKLPQDTFIELENKAIQYTQAQAQARLNAVSTSDYGDDLEDDDLKDAIVIDRSSSTQAIIQSLQKNKTNVAELQKDAVLQISQSSHRQEPNLSLRTNKSGHLSKSQVSASQDGSLSQTKDNRSLSIPTQIAYLQRQIEELTRERNSLKLNLFSKTGEIAIVRSKQDKIIKDYEQQLHVIQKLNAEKLEQQQKELELARESEKNATIDRDFIKRDLAEESERVRRLNREKEREREANIISQSTPKKRKNLPHRDGFNDNEIRCLFSSKSSPSSSRKERFNSPSRKQKNKAIQSPLDSLGITSFEDLLERDKSHNPVKSYGKTSLILKVNNDHCDFIGAILDHRVDEKHLRSIQEFGKYALPSAPHNTLQTLILAKVSELCAKKSLVDLPLSVCETLLDIWSNCLEEDYLKPIYLLIDLLTLALELKTTSLAPQLVDKLLPTTQRTADFIAIPRFQSRLTEKFDKDINLSACISLLYLVSLGCMDNPQYITRFWQFMRWDFVLVMLSTNQLPTDYDLTLRLISTSAMKNSFGALPGGEKQHLQTGWIIDRLTYPLNEHPCKPMSADKFESKSLNQVRLNILQLMVRISKSPYASKALATHPHAIGRLICLISNEIDALYDFFSENRYSTDIINVAMRLLYHLMITHSSIIDVQRSLAYIHGGSQKYLLSLSRLNFLEEDMVLESGIDSEISGFALELLELFVTPEEGDAIQSAFSN</sequence>
<protein>
    <submittedName>
        <fullName evidence="5">Putative dna repair protein rad26</fullName>
    </submittedName>
</protein>
<dbReference type="InterPro" id="IPR048379">
    <property type="entry name" value="Rad26-like_C"/>
</dbReference>
<evidence type="ECO:0000313" key="6">
    <source>
        <dbReference type="Proteomes" id="UP000286134"/>
    </source>
</evidence>
<evidence type="ECO:0000313" key="5">
    <source>
        <dbReference type="EMBL" id="RKF56411.1"/>
    </source>
</evidence>
<dbReference type="Pfam" id="PF21048">
    <property type="entry name" value="Rad26-like_N"/>
    <property type="match status" value="1"/>
</dbReference>
<dbReference type="InterPro" id="IPR022093">
    <property type="entry name" value="Rad26-like_helical"/>
</dbReference>
<dbReference type="CDD" id="cd22265">
    <property type="entry name" value="UDM1_RNF168"/>
    <property type="match status" value="1"/>
</dbReference>
<feature type="domain" description="Rad26-like C-terminal" evidence="3">
    <location>
        <begin position="662"/>
        <end position="726"/>
    </location>
</feature>
<dbReference type="InterPro" id="IPR048380">
    <property type="entry name" value="Rad26-like_N"/>
</dbReference>
<feature type="domain" description="Rad26-like helical repeats" evidence="2">
    <location>
        <begin position="455"/>
        <end position="655"/>
    </location>
</feature>
<keyword evidence="6" id="KW-1185">Reference proteome</keyword>
<feature type="compositionally biased region" description="Basic and acidic residues" evidence="1">
    <location>
        <begin position="264"/>
        <end position="274"/>
    </location>
</feature>
<comment type="caution">
    <text evidence="5">The sequence shown here is derived from an EMBL/GenBank/DDBJ whole genome shotgun (WGS) entry which is preliminary data.</text>
</comment>
<evidence type="ECO:0000259" key="4">
    <source>
        <dbReference type="Pfam" id="PF21048"/>
    </source>
</evidence>
<feature type="domain" description="Rad26-like N-terminal" evidence="4">
    <location>
        <begin position="348"/>
        <end position="393"/>
    </location>
</feature>
<dbReference type="OrthoDB" id="5245063at2759"/>
<feature type="region of interest" description="Disordered" evidence="1">
    <location>
        <begin position="235"/>
        <end position="305"/>
    </location>
</feature>
<dbReference type="EMBL" id="MCFK01008169">
    <property type="protein sequence ID" value="RKF56411.1"/>
    <property type="molecule type" value="Genomic_DNA"/>
</dbReference>
<reference evidence="5 6" key="1">
    <citation type="journal article" date="2018" name="BMC Genomics">
        <title>Comparative genome analyses reveal sequence features reflecting distinct modes of host-adaptation between dicot and monocot powdery mildew.</title>
        <authorList>
            <person name="Wu Y."/>
            <person name="Ma X."/>
            <person name="Pan Z."/>
            <person name="Kale S.D."/>
            <person name="Song Y."/>
            <person name="King H."/>
            <person name="Zhang Q."/>
            <person name="Presley C."/>
            <person name="Deng X."/>
            <person name="Wei C.I."/>
            <person name="Xiao S."/>
        </authorList>
    </citation>
    <scope>NUCLEOTIDE SEQUENCE [LARGE SCALE GENOMIC DNA]</scope>
    <source>
        <strain evidence="5">UMSG2</strain>
    </source>
</reference>
<name>A0A420HG56_9PEZI</name>
<dbReference type="Pfam" id="PF21046">
    <property type="entry name" value="Rad26-like_C"/>
    <property type="match status" value="1"/>
</dbReference>
<organism evidence="5 6">
    <name type="scientific">Erysiphe neolycopersici</name>
    <dbReference type="NCBI Taxonomy" id="212602"/>
    <lineage>
        <taxon>Eukaryota</taxon>
        <taxon>Fungi</taxon>
        <taxon>Dikarya</taxon>
        <taxon>Ascomycota</taxon>
        <taxon>Pezizomycotina</taxon>
        <taxon>Leotiomycetes</taxon>
        <taxon>Erysiphales</taxon>
        <taxon>Erysiphaceae</taxon>
        <taxon>Erysiphe</taxon>
    </lineage>
</organism>
<feature type="compositionally biased region" description="Basic and acidic residues" evidence="1">
    <location>
        <begin position="235"/>
        <end position="249"/>
    </location>
</feature>
<evidence type="ECO:0000259" key="3">
    <source>
        <dbReference type="Pfam" id="PF21046"/>
    </source>
</evidence>
<dbReference type="STRING" id="212602.A0A420HG56"/>